<evidence type="ECO:0000256" key="2">
    <source>
        <dbReference type="ARBA" id="ARBA00023235"/>
    </source>
</evidence>
<proteinExistence type="inferred from homology"/>
<dbReference type="GO" id="GO:0016853">
    <property type="term" value="F:isomerase activity"/>
    <property type="evidence" value="ECO:0007669"/>
    <property type="project" value="UniProtKB-KW"/>
</dbReference>
<dbReference type="InterPro" id="IPR004370">
    <property type="entry name" value="4-OT-like_dom"/>
</dbReference>
<dbReference type="Gene3D" id="3.30.429.10">
    <property type="entry name" value="Macrophage Migration Inhibitory Factor"/>
    <property type="match status" value="1"/>
</dbReference>
<dbReference type="SUPFAM" id="SSF55331">
    <property type="entry name" value="Tautomerase/MIF"/>
    <property type="match status" value="1"/>
</dbReference>
<dbReference type="InterPro" id="IPR014347">
    <property type="entry name" value="Tautomerase/MIF_sf"/>
</dbReference>
<dbReference type="Proteomes" id="UP000807825">
    <property type="component" value="Unassembled WGS sequence"/>
</dbReference>
<evidence type="ECO:0000259" key="3">
    <source>
        <dbReference type="Pfam" id="PF01361"/>
    </source>
</evidence>
<dbReference type="PANTHER" id="PTHR35530">
    <property type="entry name" value="TAUTOMERASE-RELATED"/>
    <property type="match status" value="1"/>
</dbReference>
<protein>
    <submittedName>
        <fullName evidence="4">Tautomerase family protein</fullName>
    </submittedName>
</protein>
<dbReference type="PANTHER" id="PTHR35530:SF2">
    <property type="entry name" value="BSL4019 PROTEIN"/>
    <property type="match status" value="1"/>
</dbReference>
<comment type="similarity">
    <text evidence="1">Belongs to the 4-oxalocrotonate tautomerase family.</text>
</comment>
<organism evidence="4 5">
    <name type="scientific">Desulfomonile tiedjei</name>
    <dbReference type="NCBI Taxonomy" id="2358"/>
    <lineage>
        <taxon>Bacteria</taxon>
        <taxon>Pseudomonadati</taxon>
        <taxon>Thermodesulfobacteriota</taxon>
        <taxon>Desulfomonilia</taxon>
        <taxon>Desulfomonilales</taxon>
        <taxon>Desulfomonilaceae</taxon>
        <taxon>Desulfomonile</taxon>
    </lineage>
</organism>
<feature type="domain" description="4-oxalocrotonate tautomerase-like" evidence="3">
    <location>
        <begin position="2"/>
        <end position="61"/>
    </location>
</feature>
<name>A0A9D6Z5U7_9BACT</name>
<dbReference type="EMBL" id="JACRDE010000532">
    <property type="protein sequence ID" value="MBI5251862.1"/>
    <property type="molecule type" value="Genomic_DNA"/>
</dbReference>
<evidence type="ECO:0000313" key="5">
    <source>
        <dbReference type="Proteomes" id="UP000807825"/>
    </source>
</evidence>
<sequence length="72" mass="7791">MPLAEIKVIEGVFSEAEKKLMIERVTDALVSIEGETLREKTVVIVEEVKSGGWGFGGKALSTEDVKKLRAGS</sequence>
<dbReference type="Pfam" id="PF01361">
    <property type="entry name" value="Tautomerase"/>
    <property type="match status" value="1"/>
</dbReference>
<keyword evidence="2" id="KW-0413">Isomerase</keyword>
<evidence type="ECO:0000313" key="4">
    <source>
        <dbReference type="EMBL" id="MBI5251862.1"/>
    </source>
</evidence>
<gene>
    <name evidence="4" type="ORF">HY912_20415</name>
</gene>
<accession>A0A9D6Z5U7</accession>
<comment type="caution">
    <text evidence="4">The sequence shown here is derived from an EMBL/GenBank/DDBJ whole genome shotgun (WGS) entry which is preliminary data.</text>
</comment>
<dbReference type="AlphaFoldDB" id="A0A9D6Z5U7"/>
<reference evidence="4" key="1">
    <citation type="submission" date="2020-07" db="EMBL/GenBank/DDBJ databases">
        <title>Huge and variable diversity of episymbiotic CPR bacteria and DPANN archaea in groundwater ecosystems.</title>
        <authorList>
            <person name="He C.Y."/>
            <person name="Keren R."/>
            <person name="Whittaker M."/>
            <person name="Farag I.F."/>
            <person name="Doudna J."/>
            <person name="Cate J.H.D."/>
            <person name="Banfield J.F."/>
        </authorList>
    </citation>
    <scope>NUCLEOTIDE SEQUENCE</scope>
    <source>
        <strain evidence="4">NC_groundwater_1664_Pr3_B-0.1um_52_9</strain>
    </source>
</reference>
<evidence type="ECO:0000256" key="1">
    <source>
        <dbReference type="ARBA" id="ARBA00006723"/>
    </source>
</evidence>